<dbReference type="GO" id="GO:0005524">
    <property type="term" value="F:ATP binding"/>
    <property type="evidence" value="ECO:0007669"/>
    <property type="project" value="UniProtKB-UniRule"/>
</dbReference>
<dbReference type="InterPro" id="IPR015865">
    <property type="entry name" value="Riboflavin_kinase_bac/euk"/>
</dbReference>
<evidence type="ECO:0000256" key="15">
    <source>
        <dbReference type="PIRNR" id="PIRNR004491"/>
    </source>
</evidence>
<evidence type="ECO:0000259" key="16">
    <source>
        <dbReference type="SMART" id="SM00904"/>
    </source>
</evidence>
<dbReference type="Proteomes" id="UP000095237">
    <property type="component" value="Unassembled WGS sequence"/>
</dbReference>
<comment type="caution">
    <text evidence="17">The sequence shown here is derived from an EMBL/GenBank/DDBJ whole genome shotgun (WGS) entry which is preliminary data.</text>
</comment>
<dbReference type="Gene3D" id="2.40.30.30">
    <property type="entry name" value="Riboflavin kinase-like"/>
    <property type="match status" value="1"/>
</dbReference>
<keyword evidence="7 15" id="KW-0548">Nucleotidyltransferase</keyword>
<sequence>MTKKSAVAIGTFDGMHKGHRLLINKTLSSAKKNNLRSVIVVLEKPIKKVRGLLTTYEEKIEEIKFLGADKIFVIGVPSEILSCDPEEFFDEFLHKMLNVSEIVCGIDFAFGKDRKGNIEWLKKKAKEKNIKMDIVKPLKNTSKKISSSYIRTLIEKGDVKNAASLLGRNYSFIGIPFKEKGEGKKLRFPTVNLRLNSDKLLPRGVYISLISQGERIYPSLTNIGIRSTFDRGNKIVPETYILDFKGEWKKLQTKVMLLKKMRNEEKFASAAALKVQISKDVSAALRFFKYHKIK</sequence>
<evidence type="ECO:0000256" key="12">
    <source>
        <dbReference type="ARBA" id="ARBA00023268"/>
    </source>
</evidence>
<evidence type="ECO:0000256" key="9">
    <source>
        <dbReference type="ARBA" id="ARBA00022777"/>
    </source>
</evidence>
<evidence type="ECO:0000256" key="2">
    <source>
        <dbReference type="ARBA" id="ARBA00004726"/>
    </source>
</evidence>
<evidence type="ECO:0000256" key="8">
    <source>
        <dbReference type="ARBA" id="ARBA00022741"/>
    </source>
</evidence>
<dbReference type="GO" id="GO:0003919">
    <property type="term" value="F:FMN adenylyltransferase activity"/>
    <property type="evidence" value="ECO:0007669"/>
    <property type="project" value="UniProtKB-UniRule"/>
</dbReference>
<feature type="domain" description="Riboflavin kinase" evidence="16">
    <location>
        <begin position="165"/>
        <end position="289"/>
    </location>
</feature>
<dbReference type="UniPathway" id="UPA00277">
    <property type="reaction ID" value="UER00407"/>
</dbReference>
<protein>
    <recommendedName>
        <fullName evidence="15">Riboflavin biosynthesis protein</fullName>
    </recommendedName>
    <domain>
        <recommendedName>
            <fullName evidence="15">Riboflavin kinase</fullName>
            <ecNumber evidence="15">2.7.1.26</ecNumber>
        </recommendedName>
        <alternativeName>
            <fullName evidence="15">Flavokinase</fullName>
        </alternativeName>
    </domain>
    <domain>
        <recommendedName>
            <fullName evidence="15">FMN adenylyltransferase</fullName>
            <ecNumber evidence="15">2.7.7.2</ecNumber>
        </recommendedName>
        <alternativeName>
            <fullName evidence="15">FAD pyrophosphorylase</fullName>
        </alternativeName>
        <alternativeName>
            <fullName evidence="15">FAD synthase</fullName>
        </alternativeName>
    </domain>
</protein>
<keyword evidence="4 15" id="KW-0285">Flavoprotein</keyword>
<evidence type="ECO:0000256" key="10">
    <source>
        <dbReference type="ARBA" id="ARBA00022827"/>
    </source>
</evidence>
<dbReference type="InterPro" id="IPR023465">
    <property type="entry name" value="Riboflavin_kinase_dom_sf"/>
</dbReference>
<gene>
    <name evidence="17" type="ORF">ATZ36_16800</name>
</gene>
<dbReference type="InterPro" id="IPR015864">
    <property type="entry name" value="FAD_synthase"/>
</dbReference>
<dbReference type="EC" id="2.7.1.26" evidence="15"/>
<dbReference type="SUPFAM" id="SSF52374">
    <property type="entry name" value="Nucleotidylyl transferase"/>
    <property type="match status" value="1"/>
</dbReference>
<organism evidence="17 18">
    <name type="scientific">Endomicrobium trichonymphae</name>
    <dbReference type="NCBI Taxonomy" id="1408204"/>
    <lineage>
        <taxon>Bacteria</taxon>
        <taxon>Pseudomonadati</taxon>
        <taxon>Elusimicrobiota</taxon>
        <taxon>Endomicrobiia</taxon>
        <taxon>Endomicrobiales</taxon>
        <taxon>Endomicrobiaceae</taxon>
        <taxon>Candidatus Endomicrobiellum</taxon>
    </lineage>
</organism>
<evidence type="ECO:0000256" key="13">
    <source>
        <dbReference type="ARBA" id="ARBA00047880"/>
    </source>
</evidence>
<dbReference type="GO" id="GO:0008531">
    <property type="term" value="F:riboflavin kinase activity"/>
    <property type="evidence" value="ECO:0007669"/>
    <property type="project" value="UniProtKB-UniRule"/>
</dbReference>
<reference evidence="17 18" key="1">
    <citation type="submission" date="2015-11" db="EMBL/GenBank/DDBJ databases">
        <title>Evidence for parallel genomic evolution in an endosymbiosis of termite gut flagellates.</title>
        <authorList>
            <person name="Zheng H."/>
        </authorList>
    </citation>
    <scope>NUCLEOTIDE SEQUENCE [LARGE SCALE GENOMIC DNA]</scope>
    <source>
        <strain evidence="17 18">CET450</strain>
    </source>
</reference>
<dbReference type="PANTHER" id="PTHR22749:SF6">
    <property type="entry name" value="RIBOFLAVIN KINASE"/>
    <property type="match status" value="1"/>
</dbReference>
<comment type="pathway">
    <text evidence="2 15">Cofactor biosynthesis; FAD biosynthesis; FAD from FMN: step 1/1.</text>
</comment>
<keyword evidence="11 15" id="KW-0067">ATP-binding</keyword>
<accession>A0A1E5IJQ8</accession>
<dbReference type="SUPFAM" id="SSF82114">
    <property type="entry name" value="Riboflavin kinase-like"/>
    <property type="match status" value="1"/>
</dbReference>
<comment type="function">
    <text evidence="1">Catalyzes the phosphorylation of riboflavin to FMN followed by the adenylation of FMN to FAD.</text>
</comment>
<proteinExistence type="inferred from homology"/>
<name>A0A1E5IJQ8_ENDTX</name>
<evidence type="ECO:0000256" key="11">
    <source>
        <dbReference type="ARBA" id="ARBA00022840"/>
    </source>
</evidence>
<comment type="pathway">
    <text evidence="3 15">Cofactor biosynthesis; FMN biosynthesis; FMN from riboflavin (ATP route): step 1/1.</text>
</comment>
<dbReference type="GO" id="GO:0009398">
    <property type="term" value="P:FMN biosynthetic process"/>
    <property type="evidence" value="ECO:0007669"/>
    <property type="project" value="UniProtKB-UniRule"/>
</dbReference>
<keyword evidence="5 15" id="KW-0288">FMN</keyword>
<evidence type="ECO:0000256" key="7">
    <source>
        <dbReference type="ARBA" id="ARBA00022695"/>
    </source>
</evidence>
<evidence type="ECO:0000256" key="4">
    <source>
        <dbReference type="ARBA" id="ARBA00022630"/>
    </source>
</evidence>
<dbReference type="NCBIfam" id="NF004162">
    <property type="entry name" value="PRK05627.1-5"/>
    <property type="match status" value="1"/>
</dbReference>
<dbReference type="CDD" id="cd02064">
    <property type="entry name" value="FAD_synthetase_N"/>
    <property type="match status" value="1"/>
</dbReference>
<evidence type="ECO:0000256" key="14">
    <source>
        <dbReference type="ARBA" id="ARBA00049494"/>
    </source>
</evidence>
<dbReference type="Pfam" id="PF01687">
    <property type="entry name" value="Flavokinase"/>
    <property type="match status" value="1"/>
</dbReference>
<evidence type="ECO:0000256" key="3">
    <source>
        <dbReference type="ARBA" id="ARBA00005201"/>
    </source>
</evidence>
<comment type="catalytic activity">
    <reaction evidence="13 15">
        <text>riboflavin + ATP = FMN + ADP + H(+)</text>
        <dbReference type="Rhea" id="RHEA:14357"/>
        <dbReference type="ChEBI" id="CHEBI:15378"/>
        <dbReference type="ChEBI" id="CHEBI:30616"/>
        <dbReference type="ChEBI" id="CHEBI:57986"/>
        <dbReference type="ChEBI" id="CHEBI:58210"/>
        <dbReference type="ChEBI" id="CHEBI:456216"/>
        <dbReference type="EC" id="2.7.1.26"/>
    </reaction>
</comment>
<dbReference type="PIRSF" id="PIRSF004491">
    <property type="entry name" value="FAD_Synth"/>
    <property type="match status" value="1"/>
</dbReference>
<dbReference type="InterPro" id="IPR002606">
    <property type="entry name" value="Riboflavin_kinase_bac"/>
</dbReference>
<comment type="similarity">
    <text evidence="15">Belongs to the ribF family.</text>
</comment>
<keyword evidence="8 15" id="KW-0547">Nucleotide-binding</keyword>
<dbReference type="Pfam" id="PF06574">
    <property type="entry name" value="FAD_syn"/>
    <property type="match status" value="1"/>
</dbReference>
<evidence type="ECO:0000256" key="1">
    <source>
        <dbReference type="ARBA" id="ARBA00002121"/>
    </source>
</evidence>
<dbReference type="SMART" id="SM00904">
    <property type="entry name" value="Flavokinase"/>
    <property type="match status" value="1"/>
</dbReference>
<evidence type="ECO:0000313" key="17">
    <source>
        <dbReference type="EMBL" id="OEG70645.1"/>
    </source>
</evidence>
<dbReference type="EC" id="2.7.7.2" evidence="15"/>
<dbReference type="NCBIfam" id="TIGR00083">
    <property type="entry name" value="ribF"/>
    <property type="match status" value="1"/>
</dbReference>
<evidence type="ECO:0000256" key="6">
    <source>
        <dbReference type="ARBA" id="ARBA00022679"/>
    </source>
</evidence>
<dbReference type="InterPro" id="IPR023468">
    <property type="entry name" value="Riboflavin_kinase"/>
</dbReference>
<dbReference type="PANTHER" id="PTHR22749">
    <property type="entry name" value="RIBOFLAVIN KINASE/FMN ADENYLYLTRANSFERASE"/>
    <property type="match status" value="1"/>
</dbReference>
<dbReference type="EMBL" id="LNVX01000291">
    <property type="protein sequence ID" value="OEG70645.1"/>
    <property type="molecule type" value="Genomic_DNA"/>
</dbReference>
<keyword evidence="6 15" id="KW-0808">Transferase</keyword>
<keyword evidence="9 15" id="KW-0418">Kinase</keyword>
<dbReference type="GO" id="GO:0006747">
    <property type="term" value="P:FAD biosynthetic process"/>
    <property type="evidence" value="ECO:0007669"/>
    <property type="project" value="UniProtKB-UniRule"/>
</dbReference>
<evidence type="ECO:0000313" key="18">
    <source>
        <dbReference type="Proteomes" id="UP000095237"/>
    </source>
</evidence>
<dbReference type="AlphaFoldDB" id="A0A1E5IJQ8"/>
<keyword evidence="18" id="KW-1185">Reference proteome</keyword>
<comment type="catalytic activity">
    <reaction evidence="14 15">
        <text>FMN + ATP + H(+) = FAD + diphosphate</text>
        <dbReference type="Rhea" id="RHEA:17237"/>
        <dbReference type="ChEBI" id="CHEBI:15378"/>
        <dbReference type="ChEBI" id="CHEBI:30616"/>
        <dbReference type="ChEBI" id="CHEBI:33019"/>
        <dbReference type="ChEBI" id="CHEBI:57692"/>
        <dbReference type="ChEBI" id="CHEBI:58210"/>
        <dbReference type="EC" id="2.7.7.2"/>
    </reaction>
</comment>
<dbReference type="GO" id="GO:0009231">
    <property type="term" value="P:riboflavin biosynthetic process"/>
    <property type="evidence" value="ECO:0007669"/>
    <property type="project" value="InterPro"/>
</dbReference>
<dbReference type="InterPro" id="IPR014729">
    <property type="entry name" value="Rossmann-like_a/b/a_fold"/>
</dbReference>
<dbReference type="Gene3D" id="3.40.50.620">
    <property type="entry name" value="HUPs"/>
    <property type="match status" value="1"/>
</dbReference>
<keyword evidence="12" id="KW-0511">Multifunctional enzyme</keyword>
<evidence type="ECO:0000256" key="5">
    <source>
        <dbReference type="ARBA" id="ARBA00022643"/>
    </source>
</evidence>
<keyword evidence="10 15" id="KW-0274">FAD</keyword>
<dbReference type="UniPathway" id="UPA00276">
    <property type="reaction ID" value="UER00406"/>
</dbReference>